<evidence type="ECO:0000313" key="2">
    <source>
        <dbReference type="EMBL" id="CAD26505.2"/>
    </source>
</evidence>
<accession>Q8SUI3</accession>
<feature type="signal peptide" evidence="1">
    <location>
        <begin position="1"/>
        <end position="18"/>
    </location>
</feature>
<dbReference type="GeneID" id="859751"/>
<dbReference type="RefSeq" id="NP_597329.2">
    <property type="nucleotide sequence ID" value="NM_001041938.2"/>
</dbReference>
<sequence length="156" mass="17661">MNLMTMLVISCVICQSDPIKVRIVSKVDAQKYLSLFDEEVRLTTKEKIKDNGGCSKFIVDEVRTEILQNNKRICKRHSFSKAMVCTRESKNSTWEVVLDKKSKFVSFKLNGEDGGCLSSNGSESTDALGSVLSIRECDENSDAQKFWIKLVVKRRV</sequence>
<gene>
    <name evidence="2" type="ordered locus">ECU08_2030</name>
</gene>
<dbReference type="VEuPathDB" id="MicrosporidiaDB:ECU08_2030"/>
<evidence type="ECO:0000313" key="3">
    <source>
        <dbReference type="Proteomes" id="UP000000819"/>
    </source>
</evidence>
<name>Q8SUI3_ENCCU</name>
<reference evidence="2 3" key="2">
    <citation type="journal article" date="2009" name="BMC Genomics">
        <title>Identification of transcriptional signals in Encephalitozoon cuniculi widespread among Microsporidia phylum: support for accurate structural genome annotation.</title>
        <authorList>
            <person name="Peyretaillade E."/>
            <person name="Goncalves O."/>
            <person name="Terrat S."/>
            <person name="Dugat-Bony E."/>
            <person name="Wincker P."/>
            <person name="Cornman R.S."/>
            <person name="Evans J.D."/>
            <person name="Delbac F."/>
            <person name="Peyret P."/>
        </authorList>
    </citation>
    <scope>NUCLEOTIDE SEQUENCE [LARGE SCALE GENOMIC DNA]</scope>
    <source>
        <strain evidence="2 3">GB-M1</strain>
    </source>
</reference>
<proteinExistence type="predicted"/>
<feature type="chain" id="PRO_5004314094" evidence="1">
    <location>
        <begin position="19"/>
        <end position="156"/>
    </location>
</feature>
<dbReference type="EMBL" id="AL590448">
    <property type="protein sequence ID" value="CAD26505.2"/>
    <property type="molecule type" value="Genomic_DNA"/>
</dbReference>
<dbReference type="OrthoDB" id="2189647at2759"/>
<organism evidence="2 3">
    <name type="scientific">Encephalitozoon cuniculi (strain GB-M1)</name>
    <name type="common">Microsporidian parasite</name>
    <dbReference type="NCBI Taxonomy" id="284813"/>
    <lineage>
        <taxon>Eukaryota</taxon>
        <taxon>Fungi</taxon>
        <taxon>Fungi incertae sedis</taxon>
        <taxon>Microsporidia</taxon>
        <taxon>Unikaryonidae</taxon>
        <taxon>Encephalitozoon</taxon>
    </lineage>
</organism>
<dbReference type="Proteomes" id="UP000000819">
    <property type="component" value="Chromosome VIII"/>
</dbReference>
<dbReference type="AlphaFoldDB" id="Q8SUI3"/>
<dbReference type="InParanoid" id="Q8SUI3"/>
<protein>
    <submittedName>
        <fullName evidence="2">Uncharacterized protein</fullName>
    </submittedName>
</protein>
<reference evidence="2 3" key="1">
    <citation type="journal article" date="2001" name="Nature">
        <title>Genome sequence and gene compaction of the eukaryote parasite Encephalitozoon cuniculi.</title>
        <authorList>
            <person name="Katinka M.D."/>
            <person name="Duprat S."/>
            <person name="Cornillot E."/>
            <person name="Metenier G."/>
            <person name="Thomarat F."/>
            <person name="Prensier G."/>
            <person name="Barbe V."/>
            <person name="Peyretaillade E."/>
            <person name="Brottier P."/>
            <person name="Wincker P."/>
            <person name="Delbac F."/>
            <person name="El Alaoui H."/>
            <person name="Peyret P."/>
            <person name="Saurin W."/>
            <person name="Gouy M."/>
            <person name="Weissenbach J."/>
            <person name="Vivares C.P."/>
        </authorList>
    </citation>
    <scope>NUCLEOTIDE SEQUENCE [LARGE SCALE GENOMIC DNA]</scope>
    <source>
        <strain evidence="2 3">GB-M1</strain>
    </source>
</reference>
<keyword evidence="3" id="KW-1185">Reference proteome</keyword>
<evidence type="ECO:0000256" key="1">
    <source>
        <dbReference type="SAM" id="SignalP"/>
    </source>
</evidence>
<dbReference type="KEGG" id="ecu:ECU08_2030"/>
<keyword evidence="1" id="KW-0732">Signal</keyword>
<dbReference type="HOGENOM" id="CLU_1669377_0_0_1"/>
<dbReference type="PROSITE" id="PS50231">
    <property type="entry name" value="RICIN_B_LECTIN"/>
    <property type="match status" value="1"/>
</dbReference>